<feature type="compositionally biased region" description="Basic and acidic residues" evidence="1">
    <location>
        <begin position="366"/>
        <end position="376"/>
    </location>
</feature>
<gene>
    <name evidence="2" type="ORF">Ctob_004124</name>
</gene>
<dbReference type="EMBL" id="JWZX01002771">
    <property type="protein sequence ID" value="KOO27048.1"/>
    <property type="molecule type" value="Genomic_DNA"/>
</dbReference>
<evidence type="ECO:0000313" key="3">
    <source>
        <dbReference type="Proteomes" id="UP000037460"/>
    </source>
</evidence>
<accession>A0A0M0JLC3</accession>
<keyword evidence="3" id="KW-1185">Reference proteome</keyword>
<feature type="region of interest" description="Disordered" evidence="1">
    <location>
        <begin position="351"/>
        <end position="396"/>
    </location>
</feature>
<sequence length="429" mass="45899">MSSKVDMINALGQAEVARKKAQRSAYVPDLFLLERLNFFTQIPKQCPQSQACFGSFLARQLDSGVSSLGAKLPKLEEYWLKAAAVLELEKGLTAAPLYFTRILRDVLPLLGPDLREAYQAYQRYAARADPSSAAAALPPLLSGAVLGSSDGGTPAGGDSRSAGGTGLLRRHCVVHYRVGDMLSLHVNGGMIINPAAVAAAAASFAPAPTSVEILDGGVGWGVDGAVNSDDDPSSVISRSLGVLFNLSRALQAALPSSRILPSTLRAADGDFFALTEADYVVVAGGSFGLLGATAGKPGQQVRSPACDHHLDVAGSRRAPSAKPLRKGWLEYPYDLVRTRAAHEPLLERAPQPVWRLGSAPDDAQDDAERHTGRDGARPPSLQYVLDGRGDDLGDSPWDEKRTLLPHGVEPWLETWQAWERWHKIRTGDT</sequence>
<dbReference type="AlphaFoldDB" id="A0A0M0JLC3"/>
<proteinExistence type="predicted"/>
<dbReference type="Proteomes" id="UP000037460">
    <property type="component" value="Unassembled WGS sequence"/>
</dbReference>
<reference evidence="3" key="1">
    <citation type="journal article" date="2015" name="PLoS Genet.">
        <title>Genome Sequence and Transcriptome Analyses of Chrysochromulina tobin: Metabolic Tools for Enhanced Algal Fitness in the Prominent Order Prymnesiales (Haptophyceae).</title>
        <authorList>
            <person name="Hovde B.T."/>
            <person name="Deodato C.R."/>
            <person name="Hunsperger H.M."/>
            <person name="Ryken S.A."/>
            <person name="Yost W."/>
            <person name="Jha R.K."/>
            <person name="Patterson J."/>
            <person name="Monnat R.J. Jr."/>
            <person name="Barlow S.B."/>
            <person name="Starkenburg S.R."/>
            <person name="Cattolico R.A."/>
        </authorList>
    </citation>
    <scope>NUCLEOTIDE SEQUENCE</scope>
    <source>
        <strain evidence="3">CCMP291</strain>
    </source>
</reference>
<evidence type="ECO:0000256" key="1">
    <source>
        <dbReference type="SAM" id="MobiDB-lite"/>
    </source>
</evidence>
<feature type="compositionally biased region" description="Basic and acidic residues" evidence="1">
    <location>
        <begin position="387"/>
        <end position="396"/>
    </location>
</feature>
<organism evidence="2 3">
    <name type="scientific">Chrysochromulina tobinii</name>
    <dbReference type="NCBI Taxonomy" id="1460289"/>
    <lineage>
        <taxon>Eukaryota</taxon>
        <taxon>Haptista</taxon>
        <taxon>Haptophyta</taxon>
        <taxon>Prymnesiophyceae</taxon>
        <taxon>Prymnesiales</taxon>
        <taxon>Chrysochromulinaceae</taxon>
        <taxon>Chrysochromulina</taxon>
    </lineage>
</organism>
<protein>
    <submittedName>
        <fullName evidence="2">Uncharacterized protein</fullName>
    </submittedName>
</protein>
<name>A0A0M0JLC3_9EUKA</name>
<evidence type="ECO:0000313" key="2">
    <source>
        <dbReference type="EMBL" id="KOO27048.1"/>
    </source>
</evidence>
<comment type="caution">
    <text evidence="2">The sequence shown here is derived from an EMBL/GenBank/DDBJ whole genome shotgun (WGS) entry which is preliminary data.</text>
</comment>